<comment type="PTM">
    <text evidence="6 7">An intermediate of this reaction is the autophosphorylated ppk in which a phosphate is covalently linked to a histidine residue through a N-P bond.</text>
</comment>
<keyword evidence="1 6" id="KW-0597">Phosphoprotein</keyword>
<keyword evidence="4 6" id="KW-0418">Kinase</keyword>
<feature type="binding site" evidence="6">
    <location>
        <position position="601"/>
    </location>
    <ligand>
        <name>ATP</name>
        <dbReference type="ChEBI" id="CHEBI:30616"/>
    </ligand>
</feature>
<dbReference type="PIRSF" id="PIRSF015589">
    <property type="entry name" value="PP_kinase"/>
    <property type="match status" value="1"/>
</dbReference>
<keyword evidence="3 6" id="KW-0547">Nucleotide-binding</keyword>
<dbReference type="NCBIfam" id="NF003918">
    <property type="entry name" value="PRK05443.1-2"/>
    <property type="match status" value="1"/>
</dbReference>
<dbReference type="EC" id="2.7.4.1" evidence="6 7"/>
<dbReference type="InterPro" id="IPR003414">
    <property type="entry name" value="PP_kinase"/>
</dbReference>
<protein>
    <recommendedName>
        <fullName evidence="6 7">Polyphosphate kinase</fullName>
        <ecNumber evidence="6 7">2.7.4.1</ecNumber>
    </recommendedName>
    <alternativeName>
        <fullName evidence="6">ATP-polyphosphate phosphotransferase</fullName>
    </alternativeName>
    <alternativeName>
        <fullName evidence="6">Polyphosphoric acid kinase</fullName>
    </alternativeName>
</protein>
<evidence type="ECO:0000256" key="6">
    <source>
        <dbReference type="HAMAP-Rule" id="MF_00347"/>
    </source>
</evidence>
<feature type="binding site" evidence="6">
    <location>
        <position position="439"/>
    </location>
    <ligand>
        <name>Mg(2+)</name>
        <dbReference type="ChEBI" id="CHEBI:18420"/>
    </ligand>
</feature>
<feature type="active site" description="Phosphohistidine intermediate" evidence="6">
    <location>
        <position position="469"/>
    </location>
</feature>
<dbReference type="CDD" id="cd09165">
    <property type="entry name" value="PLDc_PaPPK1_C1_like"/>
    <property type="match status" value="1"/>
</dbReference>
<dbReference type="NCBIfam" id="NF003917">
    <property type="entry name" value="PRK05443.1-1"/>
    <property type="match status" value="1"/>
</dbReference>
<keyword evidence="13" id="KW-1185">Reference proteome</keyword>
<evidence type="ECO:0000256" key="7">
    <source>
        <dbReference type="RuleBase" id="RU003800"/>
    </source>
</evidence>
<dbReference type="InterPro" id="IPR036832">
    <property type="entry name" value="PPK_N_dom_sf"/>
</dbReference>
<feature type="domain" description="Polyphosphate kinase N-terminal" evidence="9">
    <location>
        <begin position="42"/>
        <end position="147"/>
    </location>
</feature>
<evidence type="ECO:0000256" key="1">
    <source>
        <dbReference type="ARBA" id="ARBA00022553"/>
    </source>
</evidence>
<comment type="catalytic activity">
    <reaction evidence="6 7">
        <text>[phosphate](n) + ATP = [phosphate](n+1) + ADP</text>
        <dbReference type="Rhea" id="RHEA:19573"/>
        <dbReference type="Rhea" id="RHEA-COMP:9859"/>
        <dbReference type="Rhea" id="RHEA-COMP:14280"/>
        <dbReference type="ChEBI" id="CHEBI:16838"/>
        <dbReference type="ChEBI" id="CHEBI:30616"/>
        <dbReference type="ChEBI" id="CHEBI:456216"/>
        <dbReference type="EC" id="2.7.4.1"/>
    </reaction>
</comment>
<organism evidence="12 13">
    <name type="scientific">Alicyclobacillus fastidiosus</name>
    <dbReference type="NCBI Taxonomy" id="392011"/>
    <lineage>
        <taxon>Bacteria</taxon>
        <taxon>Bacillati</taxon>
        <taxon>Bacillota</taxon>
        <taxon>Bacilli</taxon>
        <taxon>Bacillales</taxon>
        <taxon>Alicyclobacillaceae</taxon>
        <taxon>Alicyclobacillus</taxon>
    </lineage>
</organism>
<dbReference type="Gene3D" id="1.20.58.310">
    <property type="entry name" value="Polyphosphate kinase N-terminal domain"/>
    <property type="match status" value="1"/>
</dbReference>
<evidence type="ECO:0000313" key="13">
    <source>
        <dbReference type="Proteomes" id="UP001579974"/>
    </source>
</evidence>
<sequence>MLKCQTFFNQKSLFAFFFGKSHIDQVNRMELNMRNLDSKSYYVNRELSWLAFNNRVLAEAMNKSNPLLDRFKFISIAASNLDEFFMVRVAGLKDQVKMGSNHPENKTQMTPAQQLMEISRSAHTHLDKLYSVAKSCINNLKSIGIKFVHPHELSKEQREFLTAYFDTQIFPVLTPITVDSTRPFPKVASRRLNLVVLLESKAEEGGIDNLFAIVQIPSVLPRFVELPSSNGEISYVFLEDVIEHQIGRLFSGSKVVETACFRITRNADITLDEDVEDILEEIKKELKNRRKKGDIVRLEIGRNMSHTMKETLRNWLDLIEEDIYLINGPVDATCFGELYNLPDCDHLRHAQITPQVPQNLIGEDNLFHAIAQKDIMLFHPYESFDPVVKFIQQAADDPDVLAVKQTLYRVSGNSPIVRALMRAAENGKQVTVILELKARFDEANNIQWANTLEESGCHVIYGLVGLKTHSKISLVVRKEGNRLCRYVHLGTGNYNDITARIYTDIGMFTAREDFCEDATAFFNHLTGCTGLSSVPLWKQISTAPRGLKDRFLTLIENEMDKSTPENPGRIIAKMNSLTNKDIIKALYKASCNGVQIDLIVRGICCLRPGIVGVSENIRVSSIVGQQLEHSRIYYFQNGGDEFLYLSSADWMTRNLENRVEILFPVIQENLRERLKHILNSQLSDNVNRYILTSSGAYRKVKSKDNESPFASQSYFYQEACQHVIVSETAHHQMVPISVV</sequence>
<dbReference type="SUPFAM" id="SSF56024">
    <property type="entry name" value="Phospholipase D/nuclease"/>
    <property type="match status" value="2"/>
</dbReference>
<dbReference type="NCBIfam" id="NF003920">
    <property type="entry name" value="PRK05443.2-1"/>
    <property type="match status" value="1"/>
</dbReference>
<dbReference type="EMBL" id="JBDXSU010000014">
    <property type="protein sequence ID" value="MFB5191834.1"/>
    <property type="molecule type" value="Genomic_DNA"/>
</dbReference>
<dbReference type="GO" id="GO:0008976">
    <property type="term" value="F:polyphosphate kinase activity"/>
    <property type="evidence" value="ECO:0007669"/>
    <property type="project" value="UniProtKB-EC"/>
</dbReference>
<feature type="binding site" evidence="6">
    <location>
        <position position="629"/>
    </location>
    <ligand>
        <name>ATP</name>
        <dbReference type="ChEBI" id="CHEBI:30616"/>
    </ligand>
</feature>
<evidence type="ECO:0000259" key="9">
    <source>
        <dbReference type="Pfam" id="PF13089"/>
    </source>
</evidence>
<name>A0ABV5AHU6_9BACL</name>
<keyword evidence="2 6" id="KW-0808">Transferase</keyword>
<keyword evidence="6" id="KW-0460">Magnesium</keyword>
<evidence type="ECO:0000256" key="3">
    <source>
        <dbReference type="ARBA" id="ARBA00022741"/>
    </source>
</evidence>
<evidence type="ECO:0000313" key="12">
    <source>
        <dbReference type="EMBL" id="MFB5191834.1"/>
    </source>
</evidence>
<dbReference type="SUPFAM" id="SSF143724">
    <property type="entry name" value="PHP14-like"/>
    <property type="match status" value="1"/>
</dbReference>
<feature type="domain" description="Polyphosphate kinase C-terminal" evidence="11">
    <location>
        <begin position="365"/>
        <end position="528"/>
    </location>
</feature>
<evidence type="ECO:0000256" key="4">
    <source>
        <dbReference type="ARBA" id="ARBA00022777"/>
    </source>
</evidence>
<evidence type="ECO:0000256" key="2">
    <source>
        <dbReference type="ARBA" id="ARBA00022679"/>
    </source>
</evidence>
<comment type="caution">
    <text evidence="12">The sequence shown here is derived from an EMBL/GenBank/DDBJ whole genome shotgun (WGS) entry which is preliminary data.</text>
</comment>
<dbReference type="InterPro" id="IPR041108">
    <property type="entry name" value="PP_kinase_C_1"/>
</dbReference>
<dbReference type="Pfam" id="PF13089">
    <property type="entry name" value="PP_kinase_N"/>
    <property type="match status" value="1"/>
</dbReference>
<feature type="domain" description="Polyphosphate kinase C-terminal" evidence="10">
    <location>
        <begin position="542"/>
        <end position="712"/>
    </location>
</feature>
<keyword evidence="5 6" id="KW-0067">ATP-binding</keyword>
<comment type="cofactor">
    <cofactor evidence="6">
        <name>Mg(2+)</name>
        <dbReference type="ChEBI" id="CHEBI:18420"/>
    </cofactor>
</comment>
<feature type="binding site" evidence="6">
    <location>
        <position position="80"/>
    </location>
    <ligand>
        <name>ATP</name>
        <dbReference type="ChEBI" id="CHEBI:30616"/>
    </ligand>
</feature>
<dbReference type="InterPro" id="IPR025200">
    <property type="entry name" value="PPK_C_dom2"/>
</dbReference>
<dbReference type="NCBIfam" id="TIGR03705">
    <property type="entry name" value="poly_P_kin"/>
    <property type="match status" value="1"/>
</dbReference>
<dbReference type="Gene3D" id="3.30.1840.10">
    <property type="entry name" value="Polyphosphate kinase middle domain"/>
    <property type="match status" value="1"/>
</dbReference>
<dbReference type="InterPro" id="IPR024953">
    <property type="entry name" value="PP_kinase_middle"/>
</dbReference>
<evidence type="ECO:0000259" key="8">
    <source>
        <dbReference type="Pfam" id="PF02503"/>
    </source>
</evidence>
<accession>A0ABV5AHU6</accession>
<evidence type="ECO:0000259" key="10">
    <source>
        <dbReference type="Pfam" id="PF13090"/>
    </source>
</evidence>
<proteinExistence type="inferred from homology"/>
<dbReference type="Pfam" id="PF13090">
    <property type="entry name" value="PP_kinase_C"/>
    <property type="match status" value="1"/>
</dbReference>
<dbReference type="PANTHER" id="PTHR30218:SF0">
    <property type="entry name" value="POLYPHOSPHATE KINASE"/>
    <property type="match status" value="1"/>
</dbReference>
<evidence type="ECO:0000259" key="11">
    <source>
        <dbReference type="Pfam" id="PF17941"/>
    </source>
</evidence>
<reference evidence="12 13" key="1">
    <citation type="journal article" date="2024" name="Int. J. Mol. Sci.">
        <title>Exploration of Alicyclobacillus spp. Genome in Search of Antibiotic Resistance.</title>
        <authorList>
            <person name="Bucka-Kolendo J."/>
            <person name="Kiousi D.E."/>
            <person name="Dekowska A."/>
            <person name="Mikolajczuk-Szczyrba A."/>
            <person name="Karadedos D.M."/>
            <person name="Michael P."/>
            <person name="Galanis A."/>
            <person name="Sokolowska B."/>
        </authorList>
    </citation>
    <scope>NUCLEOTIDE SEQUENCE [LARGE SCALE GENOMIC DNA]</scope>
    <source>
        <strain evidence="12 13">KKP 3000</strain>
    </source>
</reference>
<dbReference type="SUPFAM" id="SSF140356">
    <property type="entry name" value="PPK N-terminal domain-like"/>
    <property type="match status" value="1"/>
</dbReference>
<dbReference type="CDD" id="cd09168">
    <property type="entry name" value="PLDc_PaPPK1_C2_like"/>
    <property type="match status" value="1"/>
</dbReference>
<keyword evidence="6" id="KW-0479">Metal-binding</keyword>
<feature type="binding site" evidence="6">
    <location>
        <position position="502"/>
    </location>
    <ligand>
        <name>ATP</name>
        <dbReference type="ChEBI" id="CHEBI:30616"/>
    </ligand>
</feature>
<evidence type="ECO:0000256" key="5">
    <source>
        <dbReference type="ARBA" id="ARBA00022840"/>
    </source>
</evidence>
<dbReference type="Pfam" id="PF17941">
    <property type="entry name" value="PP_kinase_C_1"/>
    <property type="match status" value="1"/>
</dbReference>
<dbReference type="Gene3D" id="3.30.870.10">
    <property type="entry name" value="Endonuclease Chain A"/>
    <property type="match status" value="2"/>
</dbReference>
<gene>
    <name evidence="6" type="primary">ppk</name>
    <name evidence="12" type="ORF">KKP3000_000619</name>
</gene>
<feature type="domain" description="Polyphosphate kinase middle" evidence="8">
    <location>
        <begin position="156"/>
        <end position="337"/>
    </location>
</feature>
<dbReference type="Proteomes" id="UP001579974">
    <property type="component" value="Unassembled WGS sequence"/>
</dbReference>
<comment type="function">
    <text evidence="6 7">Catalyzes the reversible transfer of the terminal phosphate of ATP to form a long-chain polyphosphate (polyP).</text>
</comment>
<dbReference type="InterPro" id="IPR036830">
    <property type="entry name" value="PP_kinase_middle_dom_sf"/>
</dbReference>
<dbReference type="RefSeq" id="WP_275476473.1">
    <property type="nucleotide sequence ID" value="NZ_CP162940.1"/>
</dbReference>
<dbReference type="NCBIfam" id="NF003921">
    <property type="entry name" value="PRK05443.2-2"/>
    <property type="match status" value="1"/>
</dbReference>
<dbReference type="InterPro" id="IPR025198">
    <property type="entry name" value="PPK_N_dom"/>
</dbReference>
<dbReference type="HAMAP" id="MF_00347">
    <property type="entry name" value="Polyphosphate_kinase"/>
    <property type="match status" value="1"/>
</dbReference>
<feature type="binding site" evidence="6">
    <location>
        <position position="409"/>
    </location>
    <ligand>
        <name>Mg(2+)</name>
        <dbReference type="ChEBI" id="CHEBI:18420"/>
    </ligand>
</feature>
<comment type="similarity">
    <text evidence="6 7">Belongs to the polyphosphate kinase 1 (PPK1) family.</text>
</comment>
<dbReference type="Pfam" id="PF02503">
    <property type="entry name" value="PP_kinase"/>
    <property type="match status" value="1"/>
</dbReference>
<dbReference type="PANTHER" id="PTHR30218">
    <property type="entry name" value="POLYPHOSPHATE KINASE"/>
    <property type="match status" value="1"/>
</dbReference>